<evidence type="ECO:0000313" key="1">
    <source>
        <dbReference type="EMBL" id="KAJ8885790.1"/>
    </source>
</evidence>
<proteinExistence type="predicted"/>
<gene>
    <name evidence="1" type="ORF">PR048_011990</name>
</gene>
<protein>
    <recommendedName>
        <fullName evidence="3">DUF4817 domain-containing protein</fullName>
    </recommendedName>
</protein>
<dbReference type="EMBL" id="JARBHB010000004">
    <property type="protein sequence ID" value="KAJ8885790.1"/>
    <property type="molecule type" value="Genomic_DNA"/>
</dbReference>
<comment type="caution">
    <text evidence="1">The sequence shown here is derived from an EMBL/GenBank/DDBJ whole genome shotgun (WGS) entry which is preliminary data.</text>
</comment>
<sequence>MSSFKDELVTYQWDILDSSLKNELVISEVLSSENISLDIKQWNVLREDLVSVRGVGKFRKGVVKELVGCRRGERARHRTRLMKGRSEWERQSAAPAAESLSCKRRVAELQFFASVLLLNVDNYTFREYANMMLLFGEARCNGRAAHQLYEEHFPHSQTPLHTLFAKDYQWASEMGTFTTNRSGCCVLWQWRTPKFDEAVLNAAKVAATSTQNSAIDSMCIIKLSGVFCLSSCYTSTTVREYMQCVQRISLHSLTTAGGSCTIVLMSLTFHGASSSLMKPGSPGKVFSIPSTAMFGPMKTRVIRTIIVFSNDMLMRVIEVNMKQCQNERVEKMGDSPVNPLTNGIIRHDSHATVRWRTLSPLLHPTNPFSTPFLNLPTPLTDTNSSLNAFHSLTDLTSMDCLPCSVLLHTL</sequence>
<evidence type="ECO:0000313" key="2">
    <source>
        <dbReference type="Proteomes" id="UP001159363"/>
    </source>
</evidence>
<dbReference type="Proteomes" id="UP001159363">
    <property type="component" value="Chromosome X"/>
</dbReference>
<name>A0ABQ9HNN2_9NEOP</name>
<keyword evidence="2" id="KW-1185">Reference proteome</keyword>
<accession>A0ABQ9HNN2</accession>
<reference evidence="1 2" key="1">
    <citation type="submission" date="2023-02" db="EMBL/GenBank/DDBJ databases">
        <title>LHISI_Scaffold_Assembly.</title>
        <authorList>
            <person name="Stuart O.P."/>
            <person name="Cleave R."/>
            <person name="Magrath M.J.L."/>
            <person name="Mikheyev A.S."/>
        </authorList>
    </citation>
    <scope>NUCLEOTIDE SEQUENCE [LARGE SCALE GENOMIC DNA]</scope>
    <source>
        <strain evidence="1">Daus_M_001</strain>
        <tissue evidence="1">Leg muscle</tissue>
    </source>
</reference>
<evidence type="ECO:0008006" key="3">
    <source>
        <dbReference type="Google" id="ProtNLM"/>
    </source>
</evidence>
<organism evidence="1 2">
    <name type="scientific">Dryococelus australis</name>
    <dbReference type="NCBI Taxonomy" id="614101"/>
    <lineage>
        <taxon>Eukaryota</taxon>
        <taxon>Metazoa</taxon>
        <taxon>Ecdysozoa</taxon>
        <taxon>Arthropoda</taxon>
        <taxon>Hexapoda</taxon>
        <taxon>Insecta</taxon>
        <taxon>Pterygota</taxon>
        <taxon>Neoptera</taxon>
        <taxon>Polyneoptera</taxon>
        <taxon>Phasmatodea</taxon>
        <taxon>Verophasmatodea</taxon>
        <taxon>Anareolatae</taxon>
        <taxon>Phasmatidae</taxon>
        <taxon>Eurycanthinae</taxon>
        <taxon>Dryococelus</taxon>
    </lineage>
</organism>